<dbReference type="InterPro" id="IPR016024">
    <property type="entry name" value="ARM-type_fold"/>
</dbReference>
<gene>
    <name evidence="2" type="ORF">PENTCL1PPCAC_12437</name>
</gene>
<dbReference type="AlphaFoldDB" id="A0AAV5T5L7"/>
<name>A0AAV5T5L7_9BILA</name>
<protein>
    <submittedName>
        <fullName evidence="2">Uncharacterized protein</fullName>
    </submittedName>
</protein>
<dbReference type="EMBL" id="BTSX01000003">
    <property type="protein sequence ID" value="GMS90262.1"/>
    <property type="molecule type" value="Genomic_DNA"/>
</dbReference>
<feature type="coiled-coil region" evidence="1">
    <location>
        <begin position="115"/>
        <end position="170"/>
    </location>
</feature>
<keyword evidence="1" id="KW-0175">Coiled coil</keyword>
<dbReference type="Gene3D" id="1.25.40.180">
    <property type="match status" value="1"/>
</dbReference>
<comment type="caution">
    <text evidence="2">The sequence shown here is derived from an EMBL/GenBank/DDBJ whole genome shotgun (WGS) entry which is preliminary data.</text>
</comment>
<dbReference type="GO" id="GO:0016281">
    <property type="term" value="C:eukaryotic translation initiation factor 4F complex"/>
    <property type="evidence" value="ECO:0007669"/>
    <property type="project" value="TreeGrafter"/>
</dbReference>
<sequence>FLGHLFLQRVVSMNVIHFCIVDLLSSIAIDKDGHRTYSDRIALKRRSAAKAEEAAAGSPLPSRSQPFPFDKTFSTLAGAMPIVSSRIRFMIMNLMELRTNRWVPRKMASDGPKKLIEINNEIRKEQAEKIQAMEALFENLENEYEESEYSKHWREKYEQLEVEKEETERKYR</sequence>
<keyword evidence="3" id="KW-1185">Reference proteome</keyword>
<dbReference type="PANTHER" id="PTHR23253">
    <property type="entry name" value="EUKARYOTIC TRANSLATION INITIATION FACTOR 4 GAMMA"/>
    <property type="match status" value="1"/>
</dbReference>
<evidence type="ECO:0000313" key="3">
    <source>
        <dbReference type="Proteomes" id="UP001432027"/>
    </source>
</evidence>
<reference evidence="2" key="1">
    <citation type="submission" date="2023-10" db="EMBL/GenBank/DDBJ databases">
        <title>Genome assembly of Pristionchus species.</title>
        <authorList>
            <person name="Yoshida K."/>
            <person name="Sommer R.J."/>
        </authorList>
    </citation>
    <scope>NUCLEOTIDE SEQUENCE</scope>
    <source>
        <strain evidence="2">RS0144</strain>
    </source>
</reference>
<dbReference type="GO" id="GO:0003729">
    <property type="term" value="F:mRNA binding"/>
    <property type="evidence" value="ECO:0007669"/>
    <property type="project" value="TreeGrafter"/>
</dbReference>
<dbReference type="SUPFAM" id="SSF48371">
    <property type="entry name" value="ARM repeat"/>
    <property type="match status" value="1"/>
</dbReference>
<dbReference type="Proteomes" id="UP001432027">
    <property type="component" value="Unassembled WGS sequence"/>
</dbReference>
<accession>A0AAV5T5L7</accession>
<organism evidence="2 3">
    <name type="scientific">Pristionchus entomophagus</name>
    <dbReference type="NCBI Taxonomy" id="358040"/>
    <lineage>
        <taxon>Eukaryota</taxon>
        <taxon>Metazoa</taxon>
        <taxon>Ecdysozoa</taxon>
        <taxon>Nematoda</taxon>
        <taxon>Chromadorea</taxon>
        <taxon>Rhabditida</taxon>
        <taxon>Rhabditina</taxon>
        <taxon>Diplogasteromorpha</taxon>
        <taxon>Diplogasteroidea</taxon>
        <taxon>Neodiplogasteridae</taxon>
        <taxon>Pristionchus</taxon>
    </lineage>
</organism>
<dbReference type="PANTHER" id="PTHR23253:SF78">
    <property type="entry name" value="EUKARYOTIC TRANSLATION INITIATION FACTOR 4G1, ISOFORM B-RELATED"/>
    <property type="match status" value="1"/>
</dbReference>
<feature type="non-terminal residue" evidence="2">
    <location>
        <position position="1"/>
    </location>
</feature>
<proteinExistence type="predicted"/>
<evidence type="ECO:0000256" key="1">
    <source>
        <dbReference type="SAM" id="Coils"/>
    </source>
</evidence>
<evidence type="ECO:0000313" key="2">
    <source>
        <dbReference type="EMBL" id="GMS90262.1"/>
    </source>
</evidence>
<dbReference type="GO" id="GO:0003743">
    <property type="term" value="F:translation initiation factor activity"/>
    <property type="evidence" value="ECO:0007669"/>
    <property type="project" value="TreeGrafter"/>
</dbReference>